<feature type="transmembrane region" description="Helical" evidence="7">
    <location>
        <begin position="355"/>
        <end position="374"/>
    </location>
</feature>
<comment type="subcellular location">
    <subcellularLocation>
        <location evidence="1">Membrane</location>
        <topology evidence="1">Multi-pass membrane protein</topology>
    </subcellularLocation>
</comment>
<proteinExistence type="inferred from homology"/>
<keyword evidence="8" id="KW-0732">Signal</keyword>
<evidence type="ECO:0000256" key="6">
    <source>
        <dbReference type="SAM" id="MobiDB-lite"/>
    </source>
</evidence>
<feature type="transmembrane region" description="Helical" evidence="7">
    <location>
        <begin position="194"/>
        <end position="215"/>
    </location>
</feature>
<dbReference type="PANTHER" id="PTHR33048:SF143">
    <property type="entry name" value="EXTRACELLULAR MEMBRANE PROTEIN CFEM DOMAIN-CONTAINING PROTEIN-RELATED"/>
    <property type="match status" value="1"/>
</dbReference>
<feature type="transmembrane region" description="Helical" evidence="7">
    <location>
        <begin position="121"/>
        <end position="142"/>
    </location>
</feature>
<reference evidence="10" key="1">
    <citation type="journal article" date="2023" name="Mol. Phylogenet. Evol.">
        <title>Genome-scale phylogeny and comparative genomics of the fungal order Sordariales.</title>
        <authorList>
            <person name="Hensen N."/>
            <person name="Bonometti L."/>
            <person name="Westerberg I."/>
            <person name="Brannstrom I.O."/>
            <person name="Guillou S."/>
            <person name="Cros-Aarteil S."/>
            <person name="Calhoun S."/>
            <person name="Haridas S."/>
            <person name="Kuo A."/>
            <person name="Mondo S."/>
            <person name="Pangilinan J."/>
            <person name="Riley R."/>
            <person name="LaButti K."/>
            <person name="Andreopoulos B."/>
            <person name="Lipzen A."/>
            <person name="Chen C."/>
            <person name="Yan M."/>
            <person name="Daum C."/>
            <person name="Ng V."/>
            <person name="Clum A."/>
            <person name="Steindorff A."/>
            <person name="Ohm R.A."/>
            <person name="Martin F."/>
            <person name="Silar P."/>
            <person name="Natvig D.O."/>
            <person name="Lalanne C."/>
            <person name="Gautier V."/>
            <person name="Ament-Velasquez S.L."/>
            <person name="Kruys A."/>
            <person name="Hutchinson M.I."/>
            <person name="Powell A.J."/>
            <person name="Barry K."/>
            <person name="Miller A.N."/>
            <person name="Grigoriev I.V."/>
            <person name="Debuchy R."/>
            <person name="Gladieux P."/>
            <person name="Hiltunen Thoren M."/>
            <person name="Johannesson H."/>
        </authorList>
    </citation>
    <scope>NUCLEOTIDE SEQUENCE</scope>
    <source>
        <strain evidence="10">FGSC 1904</strain>
    </source>
</reference>
<organism evidence="10 11">
    <name type="scientific">Sordaria brevicollis</name>
    <dbReference type="NCBI Taxonomy" id="83679"/>
    <lineage>
        <taxon>Eukaryota</taxon>
        <taxon>Fungi</taxon>
        <taxon>Dikarya</taxon>
        <taxon>Ascomycota</taxon>
        <taxon>Pezizomycotina</taxon>
        <taxon>Sordariomycetes</taxon>
        <taxon>Sordariomycetidae</taxon>
        <taxon>Sordariales</taxon>
        <taxon>Sordariaceae</taxon>
        <taxon>Sordaria</taxon>
    </lineage>
</organism>
<feature type="transmembrane region" description="Helical" evidence="7">
    <location>
        <begin position="282"/>
        <end position="303"/>
    </location>
</feature>
<accession>A0AAE0PI49</accession>
<evidence type="ECO:0000313" key="10">
    <source>
        <dbReference type="EMBL" id="KAK3399945.1"/>
    </source>
</evidence>
<feature type="compositionally biased region" description="Basic and acidic residues" evidence="6">
    <location>
        <begin position="436"/>
        <end position="448"/>
    </location>
</feature>
<dbReference type="AlphaFoldDB" id="A0AAE0PI49"/>
<evidence type="ECO:0000256" key="3">
    <source>
        <dbReference type="ARBA" id="ARBA00022989"/>
    </source>
</evidence>
<evidence type="ECO:0000256" key="1">
    <source>
        <dbReference type="ARBA" id="ARBA00004141"/>
    </source>
</evidence>
<comment type="similarity">
    <text evidence="5">Belongs to the SAT4 family.</text>
</comment>
<feature type="compositionally biased region" description="Polar residues" evidence="6">
    <location>
        <begin position="411"/>
        <end position="425"/>
    </location>
</feature>
<reference evidence="10" key="2">
    <citation type="submission" date="2023-07" db="EMBL/GenBank/DDBJ databases">
        <authorList>
            <consortium name="Lawrence Berkeley National Laboratory"/>
            <person name="Haridas S."/>
            <person name="Hensen N."/>
            <person name="Bonometti L."/>
            <person name="Westerberg I."/>
            <person name="Brannstrom I.O."/>
            <person name="Guillou S."/>
            <person name="Cros-Aarteil S."/>
            <person name="Calhoun S."/>
            <person name="Kuo A."/>
            <person name="Mondo S."/>
            <person name="Pangilinan J."/>
            <person name="Riley R."/>
            <person name="LaButti K."/>
            <person name="Andreopoulos B."/>
            <person name="Lipzen A."/>
            <person name="Chen C."/>
            <person name="Yanf M."/>
            <person name="Daum C."/>
            <person name="Ng V."/>
            <person name="Clum A."/>
            <person name="Steindorff A."/>
            <person name="Ohm R."/>
            <person name="Martin F."/>
            <person name="Silar P."/>
            <person name="Natvig D."/>
            <person name="Lalanne C."/>
            <person name="Gautier V."/>
            <person name="Ament-velasquez S.L."/>
            <person name="Kruys A."/>
            <person name="Hutchinson M.I."/>
            <person name="Powell A.J."/>
            <person name="Barry K."/>
            <person name="Miller A.N."/>
            <person name="Grigoriev I.V."/>
            <person name="Debuchy R."/>
            <person name="Gladieux P."/>
            <person name="Thoren M.H."/>
            <person name="Johannesson H."/>
        </authorList>
    </citation>
    <scope>NUCLEOTIDE SEQUENCE</scope>
    <source>
        <strain evidence="10">FGSC 1904</strain>
    </source>
</reference>
<dbReference type="Proteomes" id="UP001281003">
    <property type="component" value="Unassembled WGS sequence"/>
</dbReference>
<protein>
    <recommendedName>
        <fullName evidence="9">Rhodopsin domain-containing protein</fullName>
    </recommendedName>
</protein>
<name>A0AAE0PI49_SORBR</name>
<dbReference type="GO" id="GO:0016020">
    <property type="term" value="C:membrane"/>
    <property type="evidence" value="ECO:0007669"/>
    <property type="project" value="UniProtKB-SubCell"/>
</dbReference>
<comment type="caution">
    <text evidence="10">The sequence shown here is derived from an EMBL/GenBank/DDBJ whole genome shotgun (WGS) entry which is preliminary data.</text>
</comment>
<evidence type="ECO:0000256" key="2">
    <source>
        <dbReference type="ARBA" id="ARBA00022692"/>
    </source>
</evidence>
<feature type="region of interest" description="Disordered" evidence="6">
    <location>
        <begin position="390"/>
        <end position="448"/>
    </location>
</feature>
<feature type="transmembrane region" description="Helical" evidence="7">
    <location>
        <begin position="315"/>
        <end position="335"/>
    </location>
</feature>
<feature type="transmembrane region" description="Helical" evidence="7">
    <location>
        <begin position="236"/>
        <end position="256"/>
    </location>
</feature>
<feature type="chain" id="PRO_5042269092" description="Rhodopsin domain-containing protein" evidence="8">
    <location>
        <begin position="19"/>
        <end position="528"/>
    </location>
</feature>
<feature type="domain" description="Rhodopsin" evidence="9">
    <location>
        <begin position="138"/>
        <end position="379"/>
    </location>
</feature>
<evidence type="ECO:0000313" key="11">
    <source>
        <dbReference type="Proteomes" id="UP001281003"/>
    </source>
</evidence>
<evidence type="ECO:0000256" key="5">
    <source>
        <dbReference type="ARBA" id="ARBA00038359"/>
    </source>
</evidence>
<dbReference type="InterPro" id="IPR052337">
    <property type="entry name" value="SAT4-like"/>
</dbReference>
<keyword evidence="11" id="KW-1185">Reference proteome</keyword>
<sequence length="528" mass="58755">MPTRVFLLLVLLSSTARGQDTNETDISGILESYPGCAHDCLTQRLSSCPLPPSSFTHSPNPSTTSPSSPSSLPACLCNSDNRPLLASCFSSSCPPIPFFQSLNITSHLCHDLPRDRGSTSLTTLTTTLGILSPLFVLARLLFRILTHPSSRLGVDDWIISVSIPLGIPYTILIAHTLSRAGIGRDVWTLTPDQITWFLKVFYVLIEYYVVLMAYVKLPFLFMYLRIFGESARIKRVLWGTIVVVGVVGVVFVLPLGCRPVSFFWEGWDGEHQGRCGNVNTSAWTQSIVTIVLDLWIMAIPLSQLRKLNMDWKKKLAVGLMLCVGVFDTIISIIRLHSLLAFQPSTNVTWDYYPVAVWSAVEYHVAVICACLPAMRQLLVRVFPRLESNIGKSDGSNGGDGDASGARRNVPRSGTDQYQWYGQQHQSSRGLKKERRRKGELWTREVPTETESERNIVLGSFRRSGGSHNVEVLEADDVERGSVDGRMLAGSSMDSTEKREGFGLSIVGCWMEEDRRRELEGRPPTTGRR</sequence>
<dbReference type="PANTHER" id="PTHR33048">
    <property type="entry name" value="PTH11-LIKE INTEGRAL MEMBRANE PROTEIN (AFU_ORTHOLOGUE AFUA_5G11245)"/>
    <property type="match status" value="1"/>
</dbReference>
<dbReference type="EMBL" id="JAUTDP010000004">
    <property type="protein sequence ID" value="KAK3399945.1"/>
    <property type="molecule type" value="Genomic_DNA"/>
</dbReference>
<evidence type="ECO:0000256" key="4">
    <source>
        <dbReference type="ARBA" id="ARBA00023136"/>
    </source>
</evidence>
<evidence type="ECO:0000256" key="7">
    <source>
        <dbReference type="SAM" id="Phobius"/>
    </source>
</evidence>
<evidence type="ECO:0000259" key="9">
    <source>
        <dbReference type="Pfam" id="PF20684"/>
    </source>
</evidence>
<dbReference type="Pfam" id="PF20684">
    <property type="entry name" value="Fung_rhodopsin"/>
    <property type="match status" value="1"/>
</dbReference>
<dbReference type="InterPro" id="IPR049326">
    <property type="entry name" value="Rhodopsin_dom_fungi"/>
</dbReference>
<evidence type="ECO:0000256" key="8">
    <source>
        <dbReference type="SAM" id="SignalP"/>
    </source>
</evidence>
<feature type="transmembrane region" description="Helical" evidence="7">
    <location>
        <begin position="154"/>
        <end position="174"/>
    </location>
</feature>
<feature type="signal peptide" evidence="8">
    <location>
        <begin position="1"/>
        <end position="18"/>
    </location>
</feature>
<keyword evidence="2 7" id="KW-0812">Transmembrane</keyword>
<gene>
    <name evidence="10" type="ORF">B0T20DRAFT_350108</name>
</gene>
<keyword evidence="4 7" id="KW-0472">Membrane</keyword>
<keyword evidence="3 7" id="KW-1133">Transmembrane helix</keyword>